<comment type="caution">
    <text evidence="2">The sequence shown here is derived from an EMBL/GenBank/DDBJ whole genome shotgun (WGS) entry which is preliminary data.</text>
</comment>
<organism evidence="2 3">
    <name type="scientific">Dipteronia sinensis</name>
    <dbReference type="NCBI Taxonomy" id="43782"/>
    <lineage>
        <taxon>Eukaryota</taxon>
        <taxon>Viridiplantae</taxon>
        <taxon>Streptophyta</taxon>
        <taxon>Embryophyta</taxon>
        <taxon>Tracheophyta</taxon>
        <taxon>Spermatophyta</taxon>
        <taxon>Magnoliopsida</taxon>
        <taxon>eudicotyledons</taxon>
        <taxon>Gunneridae</taxon>
        <taxon>Pentapetalae</taxon>
        <taxon>rosids</taxon>
        <taxon>malvids</taxon>
        <taxon>Sapindales</taxon>
        <taxon>Sapindaceae</taxon>
        <taxon>Hippocastanoideae</taxon>
        <taxon>Acereae</taxon>
        <taxon>Dipteronia</taxon>
    </lineage>
</organism>
<feature type="region of interest" description="Disordered" evidence="1">
    <location>
        <begin position="54"/>
        <end position="82"/>
    </location>
</feature>
<proteinExistence type="predicted"/>
<sequence>MAADLGLGRIMKTGDRSTPIEQQRLIEPTTADLGLGRSIWIRSWMTTNDLDRRRESYRSGAKTDQLGNGLMEEEEEWCDDGG</sequence>
<evidence type="ECO:0000313" key="3">
    <source>
        <dbReference type="Proteomes" id="UP001281410"/>
    </source>
</evidence>
<keyword evidence="3" id="KW-1185">Reference proteome</keyword>
<reference evidence="2" key="1">
    <citation type="journal article" date="2023" name="Plant J.">
        <title>Genome sequences and population genomics provide insights into the demographic history, inbreeding, and mutation load of two 'living fossil' tree species of Dipteronia.</title>
        <authorList>
            <person name="Feng Y."/>
            <person name="Comes H.P."/>
            <person name="Chen J."/>
            <person name="Zhu S."/>
            <person name="Lu R."/>
            <person name="Zhang X."/>
            <person name="Li P."/>
            <person name="Qiu J."/>
            <person name="Olsen K.M."/>
            <person name="Qiu Y."/>
        </authorList>
    </citation>
    <scope>NUCLEOTIDE SEQUENCE</scope>
    <source>
        <tissue evidence="2">Leaf</tissue>
    </source>
</reference>
<name>A0AAE0AQ55_9ROSI</name>
<dbReference type="AlphaFoldDB" id="A0AAE0AQ55"/>
<dbReference type="Proteomes" id="UP001281410">
    <property type="component" value="Unassembled WGS sequence"/>
</dbReference>
<evidence type="ECO:0000313" key="2">
    <source>
        <dbReference type="EMBL" id="KAK3221928.1"/>
    </source>
</evidence>
<feature type="compositionally biased region" description="Acidic residues" evidence="1">
    <location>
        <begin position="71"/>
        <end position="82"/>
    </location>
</feature>
<gene>
    <name evidence="2" type="ORF">Dsin_008953</name>
</gene>
<accession>A0AAE0AQ55</accession>
<dbReference type="EMBL" id="JANJYJ010000003">
    <property type="protein sequence ID" value="KAK3221928.1"/>
    <property type="molecule type" value="Genomic_DNA"/>
</dbReference>
<protein>
    <submittedName>
        <fullName evidence="2">Uncharacterized protein</fullName>
    </submittedName>
</protein>
<evidence type="ECO:0000256" key="1">
    <source>
        <dbReference type="SAM" id="MobiDB-lite"/>
    </source>
</evidence>